<gene>
    <name evidence="2" type="ORF">VNO77_27774</name>
</gene>
<keyword evidence="1" id="KW-0812">Transmembrane</keyword>
<keyword evidence="1" id="KW-1133">Transmembrane helix</keyword>
<dbReference type="Proteomes" id="UP001367508">
    <property type="component" value="Unassembled WGS sequence"/>
</dbReference>
<protein>
    <submittedName>
        <fullName evidence="2">Uncharacterized protein</fullName>
    </submittedName>
</protein>
<dbReference type="EMBL" id="JAYMYQ010000006">
    <property type="protein sequence ID" value="KAK7324245.1"/>
    <property type="molecule type" value="Genomic_DNA"/>
</dbReference>
<organism evidence="2 3">
    <name type="scientific">Canavalia gladiata</name>
    <name type="common">Sword bean</name>
    <name type="synonym">Dolichos gladiatus</name>
    <dbReference type="NCBI Taxonomy" id="3824"/>
    <lineage>
        <taxon>Eukaryota</taxon>
        <taxon>Viridiplantae</taxon>
        <taxon>Streptophyta</taxon>
        <taxon>Embryophyta</taxon>
        <taxon>Tracheophyta</taxon>
        <taxon>Spermatophyta</taxon>
        <taxon>Magnoliopsida</taxon>
        <taxon>eudicotyledons</taxon>
        <taxon>Gunneridae</taxon>
        <taxon>Pentapetalae</taxon>
        <taxon>rosids</taxon>
        <taxon>fabids</taxon>
        <taxon>Fabales</taxon>
        <taxon>Fabaceae</taxon>
        <taxon>Papilionoideae</taxon>
        <taxon>50 kb inversion clade</taxon>
        <taxon>NPAAA clade</taxon>
        <taxon>indigoferoid/millettioid clade</taxon>
        <taxon>Phaseoleae</taxon>
        <taxon>Canavalia</taxon>
    </lineage>
</organism>
<keyword evidence="3" id="KW-1185">Reference proteome</keyword>
<dbReference type="AlphaFoldDB" id="A0AAN9Q4E9"/>
<sequence>MVKLNGNAFGKGFDNKATCEDLIRDATFLREFTCSIGSYSPVMVEKHLSAATWLLPILPHLSVIIFINYSFQICQDSKLTRAFKPQIISPNPKAQP</sequence>
<evidence type="ECO:0000256" key="1">
    <source>
        <dbReference type="SAM" id="Phobius"/>
    </source>
</evidence>
<evidence type="ECO:0000313" key="2">
    <source>
        <dbReference type="EMBL" id="KAK7324245.1"/>
    </source>
</evidence>
<accession>A0AAN9Q4E9</accession>
<keyword evidence="1" id="KW-0472">Membrane</keyword>
<evidence type="ECO:0000313" key="3">
    <source>
        <dbReference type="Proteomes" id="UP001367508"/>
    </source>
</evidence>
<proteinExistence type="predicted"/>
<feature type="transmembrane region" description="Helical" evidence="1">
    <location>
        <begin position="50"/>
        <end position="71"/>
    </location>
</feature>
<name>A0AAN9Q4E9_CANGL</name>
<reference evidence="2 3" key="1">
    <citation type="submission" date="2024-01" db="EMBL/GenBank/DDBJ databases">
        <title>The genomes of 5 underutilized Papilionoideae crops provide insights into root nodulation and disease resistanc.</title>
        <authorList>
            <person name="Jiang F."/>
        </authorList>
    </citation>
    <scope>NUCLEOTIDE SEQUENCE [LARGE SCALE GENOMIC DNA]</scope>
    <source>
        <strain evidence="2">LVBAO_FW01</strain>
        <tissue evidence="2">Leaves</tissue>
    </source>
</reference>
<comment type="caution">
    <text evidence="2">The sequence shown here is derived from an EMBL/GenBank/DDBJ whole genome shotgun (WGS) entry which is preliminary data.</text>
</comment>